<sequence length="410" mass="46736">MSPAAITHNDLGKIPYLPLRYDNHDSQATASKLVLTLIPEWGQGDSRLEFERFTDGITNTLLKAINRRPGISEAEIDQEAILLRAYGNKTDILIDREREASNHELLMKHNLAPELLARFENGMLYRYTAGKPAQPQDLQKPHVMTAIARRLAEWHATVPCLYDAPQTNGKVNGHGSKPSESEALIAKAASGKPIPNLWTTMQKWILALPTETPQERERQTLLQKELNELIEKLSQRQAPGDNGLVFAHCDLLCANVIMHDDQNGEPTAVSFIDYEYATPSPAAFDVANHFAEWVGYDCDYNCVPTVSQRRLFIREYVKVHRELCGEGDIDLEEQARRLEKEVDIFRGVPGFYWGIWSCIQAMISEIDFDYASYSELRLGEYWAFKAEEDGSRKAAGREMPLRERTWWRNE</sequence>
<comment type="pathway">
    <text evidence="1">Phospholipid metabolism; phosphatidylethanolamine biosynthesis; phosphatidylethanolamine from ethanolamine: step 1/3.</text>
</comment>
<evidence type="ECO:0000256" key="1">
    <source>
        <dbReference type="ARBA" id="ARBA00037883"/>
    </source>
</evidence>
<reference evidence="4" key="1">
    <citation type="submission" date="2021-10" db="EMBL/GenBank/DDBJ databases">
        <authorList>
            <person name="Piombo E."/>
        </authorList>
    </citation>
    <scope>NUCLEOTIDE SEQUENCE</scope>
</reference>
<dbReference type="InterPro" id="IPR011009">
    <property type="entry name" value="Kinase-like_dom_sf"/>
</dbReference>
<evidence type="ECO:0000256" key="3">
    <source>
        <dbReference type="ARBA" id="ARBA00038874"/>
    </source>
</evidence>
<dbReference type="EMBL" id="CABFNO020001560">
    <property type="protein sequence ID" value="CAH0001008.1"/>
    <property type="molecule type" value="Genomic_DNA"/>
</dbReference>
<dbReference type="PANTHER" id="PTHR22603:SF66">
    <property type="entry name" value="ETHANOLAMINE KINASE"/>
    <property type="match status" value="1"/>
</dbReference>
<dbReference type="Pfam" id="PF01633">
    <property type="entry name" value="Choline_kinase"/>
    <property type="match status" value="1"/>
</dbReference>
<evidence type="ECO:0000313" key="4">
    <source>
        <dbReference type="EMBL" id="CAH0001008.1"/>
    </source>
</evidence>
<dbReference type="GO" id="GO:0006646">
    <property type="term" value="P:phosphatidylethanolamine biosynthetic process"/>
    <property type="evidence" value="ECO:0007669"/>
    <property type="project" value="TreeGrafter"/>
</dbReference>
<comment type="caution">
    <text evidence="4">The sequence shown here is derived from an EMBL/GenBank/DDBJ whole genome shotgun (WGS) entry which is preliminary data.</text>
</comment>
<proteinExistence type="inferred from homology"/>
<dbReference type="AlphaFoldDB" id="A0A9N9UWT1"/>
<keyword evidence="5" id="KW-1185">Reference proteome</keyword>
<gene>
    <name evidence="4" type="ORF">CBYS24578_00001223</name>
</gene>
<evidence type="ECO:0000256" key="2">
    <source>
        <dbReference type="ARBA" id="ARBA00038211"/>
    </source>
</evidence>
<dbReference type="CDD" id="cd05157">
    <property type="entry name" value="ETNK_euk"/>
    <property type="match status" value="1"/>
</dbReference>
<dbReference type="Proteomes" id="UP000754883">
    <property type="component" value="Unassembled WGS sequence"/>
</dbReference>
<comment type="similarity">
    <text evidence="2">Belongs to the choline/ethanolamine kinase family.</text>
</comment>
<dbReference type="PANTHER" id="PTHR22603">
    <property type="entry name" value="CHOLINE/ETHANOALAMINE KINASE"/>
    <property type="match status" value="1"/>
</dbReference>
<dbReference type="OrthoDB" id="10267235at2759"/>
<dbReference type="GO" id="GO:0005737">
    <property type="term" value="C:cytoplasm"/>
    <property type="evidence" value="ECO:0007669"/>
    <property type="project" value="TreeGrafter"/>
</dbReference>
<evidence type="ECO:0000313" key="5">
    <source>
        <dbReference type="Proteomes" id="UP000754883"/>
    </source>
</evidence>
<dbReference type="GO" id="GO:0004305">
    <property type="term" value="F:ethanolamine kinase activity"/>
    <property type="evidence" value="ECO:0007669"/>
    <property type="project" value="UniProtKB-EC"/>
</dbReference>
<organism evidence="4 5">
    <name type="scientific">Clonostachys byssicola</name>
    <dbReference type="NCBI Taxonomy" id="160290"/>
    <lineage>
        <taxon>Eukaryota</taxon>
        <taxon>Fungi</taxon>
        <taxon>Dikarya</taxon>
        <taxon>Ascomycota</taxon>
        <taxon>Pezizomycotina</taxon>
        <taxon>Sordariomycetes</taxon>
        <taxon>Hypocreomycetidae</taxon>
        <taxon>Hypocreales</taxon>
        <taxon>Bionectriaceae</taxon>
        <taxon>Clonostachys</taxon>
    </lineage>
</organism>
<protein>
    <recommendedName>
        <fullName evidence="3">ethanolamine kinase</fullName>
        <ecNumber evidence="3">2.7.1.82</ecNumber>
    </recommendedName>
</protein>
<dbReference type="SUPFAM" id="SSF56112">
    <property type="entry name" value="Protein kinase-like (PK-like)"/>
    <property type="match status" value="1"/>
</dbReference>
<dbReference type="EC" id="2.7.1.82" evidence="3"/>
<dbReference type="Gene3D" id="3.90.1200.10">
    <property type="match status" value="1"/>
</dbReference>
<accession>A0A9N9UWT1</accession>
<name>A0A9N9UWT1_9HYPO</name>